<reference evidence="2" key="2">
    <citation type="submission" date="2015-07" db="EMBL/GenBank/DDBJ databases">
        <title>Plasmids, circular viruses and viroids from rat gut.</title>
        <authorList>
            <person name="Jorgensen T.J."/>
            <person name="Hansen M.A."/>
            <person name="Xu Z."/>
            <person name="Tabak M.A."/>
            <person name="Sorensen S.J."/>
            <person name="Hansen L.H."/>
        </authorList>
    </citation>
    <scope>NUCLEOTIDE SEQUENCE</scope>
    <source>
        <strain evidence="2">RGFK0852</strain>
    </source>
</reference>
<sequence length="86" mass="9466">MTGPVAQHPDTEAIHANLARQMLGMVFTITEEQNRLARLVLAAREEGMTWTQIGAATGKSRQASWSMWSDSLEDDPAWSDDPIPGL</sequence>
<protein>
    <submittedName>
        <fullName evidence="2">Uncharacterized protein</fullName>
    </submittedName>
</protein>
<dbReference type="EMBL" id="LN853457">
    <property type="protein sequence ID" value="CRY95981.1"/>
    <property type="molecule type" value="Genomic_DNA"/>
</dbReference>
<name>A0A0H5Q1V6_9ZZZZ</name>
<dbReference type="AlphaFoldDB" id="A0A0H5Q1V6"/>
<organism evidence="2">
    <name type="scientific">uncultured prokaryote</name>
    <dbReference type="NCBI Taxonomy" id="198431"/>
    <lineage>
        <taxon>unclassified sequences</taxon>
        <taxon>environmental samples</taxon>
    </lineage>
</organism>
<feature type="compositionally biased region" description="Polar residues" evidence="1">
    <location>
        <begin position="54"/>
        <end position="69"/>
    </location>
</feature>
<proteinExistence type="predicted"/>
<evidence type="ECO:0000313" key="2">
    <source>
        <dbReference type="EMBL" id="CRY95981.1"/>
    </source>
</evidence>
<accession>A0A0H5Q1V6</accession>
<feature type="region of interest" description="Disordered" evidence="1">
    <location>
        <begin position="54"/>
        <end position="86"/>
    </location>
</feature>
<reference evidence="2" key="1">
    <citation type="submission" date="2015-06" db="EMBL/GenBank/DDBJ databases">
        <authorList>
            <person name="Joergensen T."/>
        </authorList>
    </citation>
    <scope>NUCLEOTIDE SEQUENCE</scope>
    <source>
        <strain evidence="2">RGFK0852</strain>
    </source>
</reference>
<evidence type="ECO:0000256" key="1">
    <source>
        <dbReference type="SAM" id="MobiDB-lite"/>
    </source>
</evidence>